<dbReference type="OrthoDB" id="9784149at2"/>
<comment type="caution">
    <text evidence="6">The sequence shown here is derived from an EMBL/GenBank/DDBJ whole genome shotgun (WGS) entry which is preliminary data.</text>
</comment>
<evidence type="ECO:0000256" key="1">
    <source>
        <dbReference type="ARBA" id="ARBA00001526"/>
    </source>
</evidence>
<dbReference type="GO" id="GO:0008800">
    <property type="term" value="F:beta-lactamase activity"/>
    <property type="evidence" value="ECO:0007669"/>
    <property type="project" value="UniProtKB-EC"/>
</dbReference>
<comment type="similarity">
    <text evidence="2">Belongs to the class-A beta-lactamase family.</text>
</comment>
<dbReference type="EMBL" id="NQYH01000008">
    <property type="protein sequence ID" value="RIY40583.1"/>
    <property type="molecule type" value="Genomic_DNA"/>
</dbReference>
<keyword evidence="4" id="KW-0732">Signal</keyword>
<evidence type="ECO:0000313" key="6">
    <source>
        <dbReference type="EMBL" id="RIY40583.1"/>
    </source>
</evidence>
<accession>A0A3A1YQL8</accession>
<name>A0A3A1YQL8_9BURK</name>
<proteinExistence type="inferred from homology"/>
<dbReference type="EC" id="3.5.2.6" evidence="3"/>
<feature type="domain" description="Beta-lactamase class A catalytic" evidence="5">
    <location>
        <begin position="58"/>
        <end position="273"/>
    </location>
</feature>
<dbReference type="InterPro" id="IPR045155">
    <property type="entry name" value="Beta-lactam_cat"/>
</dbReference>
<evidence type="ECO:0000256" key="2">
    <source>
        <dbReference type="ARBA" id="ARBA00009009"/>
    </source>
</evidence>
<dbReference type="SUPFAM" id="SSF56601">
    <property type="entry name" value="beta-lactamase/transpeptidase-like"/>
    <property type="match status" value="1"/>
</dbReference>
<feature type="chain" id="PRO_5017474807" description="beta-lactamase" evidence="4">
    <location>
        <begin position="28"/>
        <end position="330"/>
    </location>
</feature>
<dbReference type="Proteomes" id="UP000266206">
    <property type="component" value="Unassembled WGS sequence"/>
</dbReference>
<sequence length="330" mass="36256">MKRRSALKVLAGSLSAPVVLHATTAKAHTISNPKNNDEFRQALESFTQINPGQSSVSLTVHDPDSTYRFDHLGTKPLFVGSAVKTYILGQYLLDVETGKLDENERLQVSPAVWSPGGDVLVDVQGTIPARNVLEMMIAHSDNTSTDMAIKQVGPARVRELIKKLGLHHTQIPDSTRVLFSYLNGAPSGKDMGWDGMQAMEKGESFGPIRDPINPDQTMMSTAEEMRAWYDYVLSGKLFKDENTLKEFKRISAMANAIPSLMPDGIMGYGKGGSIIWNDFNCFTIAGQMVIPGTRTVNFCFITNWSGAESTIAPTFAQFVKYSTEMIHSLA</sequence>
<gene>
    <name evidence="6" type="ORF">CJP73_10690</name>
</gene>
<dbReference type="AlphaFoldDB" id="A0A3A1YQL8"/>
<evidence type="ECO:0000259" key="5">
    <source>
        <dbReference type="Pfam" id="PF13354"/>
    </source>
</evidence>
<feature type="signal peptide" evidence="4">
    <location>
        <begin position="1"/>
        <end position="27"/>
    </location>
</feature>
<organism evidence="6 7">
    <name type="scientific">Neopusillimonas maritima</name>
    <dbReference type="NCBI Taxonomy" id="2026239"/>
    <lineage>
        <taxon>Bacteria</taxon>
        <taxon>Pseudomonadati</taxon>
        <taxon>Pseudomonadota</taxon>
        <taxon>Betaproteobacteria</taxon>
        <taxon>Burkholderiales</taxon>
        <taxon>Alcaligenaceae</taxon>
        <taxon>Neopusillimonas</taxon>
    </lineage>
</organism>
<protein>
    <recommendedName>
        <fullName evidence="3">beta-lactamase</fullName>
        <ecNumber evidence="3">3.5.2.6</ecNumber>
    </recommendedName>
</protein>
<dbReference type="InterPro" id="IPR000871">
    <property type="entry name" value="Beta-lactam_class-A"/>
</dbReference>
<dbReference type="Gene3D" id="3.40.710.10">
    <property type="entry name" value="DD-peptidase/beta-lactamase superfamily"/>
    <property type="match status" value="1"/>
</dbReference>
<evidence type="ECO:0000256" key="3">
    <source>
        <dbReference type="ARBA" id="ARBA00012865"/>
    </source>
</evidence>
<dbReference type="InterPro" id="IPR012338">
    <property type="entry name" value="Beta-lactam/transpept-like"/>
</dbReference>
<dbReference type="PANTHER" id="PTHR35333:SF3">
    <property type="entry name" value="BETA-LACTAMASE-TYPE TRANSPEPTIDASE FOLD CONTAINING PROTEIN"/>
    <property type="match status" value="1"/>
</dbReference>
<comment type="catalytic activity">
    <reaction evidence="1">
        <text>a beta-lactam + H2O = a substituted beta-amino acid</text>
        <dbReference type="Rhea" id="RHEA:20401"/>
        <dbReference type="ChEBI" id="CHEBI:15377"/>
        <dbReference type="ChEBI" id="CHEBI:35627"/>
        <dbReference type="ChEBI" id="CHEBI:140347"/>
        <dbReference type="EC" id="3.5.2.6"/>
    </reaction>
</comment>
<evidence type="ECO:0000256" key="4">
    <source>
        <dbReference type="SAM" id="SignalP"/>
    </source>
</evidence>
<evidence type="ECO:0000313" key="7">
    <source>
        <dbReference type="Proteomes" id="UP000266206"/>
    </source>
</evidence>
<dbReference type="PANTHER" id="PTHR35333">
    <property type="entry name" value="BETA-LACTAMASE"/>
    <property type="match status" value="1"/>
</dbReference>
<reference evidence="6 7" key="1">
    <citation type="submission" date="2017-08" db="EMBL/GenBank/DDBJ databases">
        <title>Pusillimonas indicus sp. nov., a member of the family Alcaligenaceae isolated from surface seawater.</title>
        <authorList>
            <person name="Li J."/>
        </authorList>
    </citation>
    <scope>NUCLEOTIDE SEQUENCE [LARGE SCALE GENOMIC DNA]</scope>
    <source>
        <strain evidence="6 7">L52-1-41</strain>
    </source>
</reference>
<dbReference type="RefSeq" id="WP_119516404.1">
    <property type="nucleotide sequence ID" value="NZ_NQYH01000008.1"/>
</dbReference>
<dbReference type="GO" id="GO:0046677">
    <property type="term" value="P:response to antibiotic"/>
    <property type="evidence" value="ECO:0007669"/>
    <property type="project" value="InterPro"/>
</dbReference>
<dbReference type="Pfam" id="PF13354">
    <property type="entry name" value="Beta-lactamase2"/>
    <property type="match status" value="1"/>
</dbReference>
<dbReference type="GO" id="GO:0030655">
    <property type="term" value="P:beta-lactam antibiotic catabolic process"/>
    <property type="evidence" value="ECO:0007669"/>
    <property type="project" value="InterPro"/>
</dbReference>